<evidence type="ECO:0000256" key="3">
    <source>
        <dbReference type="ARBA" id="ARBA00023125"/>
    </source>
</evidence>
<sequence length="297" mass="33847">MNLHALKIFIIAAKHKSITLAANELLISQPAVTIQIRNLEKELNLKLIEGRGRGIQLTIAGEFIYEQGQRLFRLEQNIENKISDFKERNIQLNISSSYIPINYVLPPLLAQYKLLHPDIFINVALGNVANVEKQVLNYESDIGFVVRSNVGHEDLLFDELMTIPFWFIVHPDHHLANKMIKLGDLSNEQIIFRERGSSTRDLLEAIFYSNNCSLPPIGIQLQGLHESIKAVEAGYGATLAPSFSVSNEIKDKKIARVWVEGIEIIQSLYICTRKMEVKTEPFITFIKEKLNENRKVL</sequence>
<dbReference type="InterPro" id="IPR005119">
    <property type="entry name" value="LysR_subst-bd"/>
</dbReference>
<dbReference type="SUPFAM" id="SSF53850">
    <property type="entry name" value="Periplasmic binding protein-like II"/>
    <property type="match status" value="1"/>
</dbReference>
<comment type="similarity">
    <text evidence="1">Belongs to the LysR transcriptional regulatory family.</text>
</comment>
<dbReference type="Pfam" id="PF03466">
    <property type="entry name" value="LysR_substrate"/>
    <property type="match status" value="1"/>
</dbReference>
<dbReference type="GO" id="GO:0003700">
    <property type="term" value="F:DNA-binding transcription factor activity"/>
    <property type="evidence" value="ECO:0007669"/>
    <property type="project" value="InterPro"/>
</dbReference>
<evidence type="ECO:0000256" key="4">
    <source>
        <dbReference type="ARBA" id="ARBA00023163"/>
    </source>
</evidence>
<dbReference type="RefSeq" id="WP_035196775.1">
    <property type="nucleotide sequence ID" value="NZ_JJRY01000014.1"/>
</dbReference>
<dbReference type="PATRIC" id="fig|1348973.3.peg.3130"/>
<dbReference type="EMBL" id="JJRY01000014">
    <property type="protein sequence ID" value="KEF37443.1"/>
    <property type="molecule type" value="Genomic_DNA"/>
</dbReference>
<proteinExistence type="inferred from homology"/>
<dbReference type="GO" id="GO:0000976">
    <property type="term" value="F:transcription cis-regulatory region binding"/>
    <property type="evidence" value="ECO:0007669"/>
    <property type="project" value="TreeGrafter"/>
</dbReference>
<organism evidence="6 7">
    <name type="scientific">Schinkia azotoformans MEV2011</name>
    <dbReference type="NCBI Taxonomy" id="1348973"/>
    <lineage>
        <taxon>Bacteria</taxon>
        <taxon>Bacillati</taxon>
        <taxon>Bacillota</taxon>
        <taxon>Bacilli</taxon>
        <taxon>Bacillales</taxon>
        <taxon>Bacillaceae</taxon>
        <taxon>Calidifontibacillus/Schinkia group</taxon>
        <taxon>Schinkia</taxon>
    </lineage>
</organism>
<dbReference type="PANTHER" id="PTHR30126:SF40">
    <property type="entry name" value="HTH-TYPE TRANSCRIPTIONAL REGULATOR GLTR"/>
    <property type="match status" value="1"/>
</dbReference>
<dbReference type="Gene3D" id="1.10.10.10">
    <property type="entry name" value="Winged helix-like DNA-binding domain superfamily/Winged helix DNA-binding domain"/>
    <property type="match status" value="1"/>
</dbReference>
<dbReference type="OrthoDB" id="9803735at2"/>
<evidence type="ECO:0000256" key="2">
    <source>
        <dbReference type="ARBA" id="ARBA00023015"/>
    </source>
</evidence>
<reference evidence="6 7" key="1">
    <citation type="submission" date="2014-04" db="EMBL/GenBank/DDBJ databases">
        <title>Draft genome sequence of Bacillus azotoformans MEV2011, a (co-) denitrifying strain unable to grow in the presence of oxygen.</title>
        <authorList>
            <person name="Nielsen M."/>
            <person name="Schreiber L."/>
            <person name="Finster K."/>
            <person name="Schramm A."/>
        </authorList>
    </citation>
    <scope>NUCLEOTIDE SEQUENCE [LARGE SCALE GENOMIC DNA]</scope>
    <source>
        <strain evidence="6 7">MEV2011</strain>
    </source>
</reference>
<dbReference type="Proteomes" id="UP000027936">
    <property type="component" value="Unassembled WGS sequence"/>
</dbReference>
<evidence type="ECO:0000313" key="7">
    <source>
        <dbReference type="Proteomes" id="UP000027936"/>
    </source>
</evidence>
<accession>A0A072NKI4</accession>
<feature type="domain" description="HTH lysR-type" evidence="5">
    <location>
        <begin position="1"/>
        <end position="58"/>
    </location>
</feature>
<dbReference type="PANTHER" id="PTHR30126">
    <property type="entry name" value="HTH-TYPE TRANSCRIPTIONAL REGULATOR"/>
    <property type="match status" value="1"/>
</dbReference>
<evidence type="ECO:0000256" key="1">
    <source>
        <dbReference type="ARBA" id="ARBA00009437"/>
    </source>
</evidence>
<dbReference type="Gene3D" id="3.40.190.290">
    <property type="match status" value="1"/>
</dbReference>
<evidence type="ECO:0000259" key="5">
    <source>
        <dbReference type="PROSITE" id="PS50931"/>
    </source>
</evidence>
<gene>
    <name evidence="6" type="ORF">M670_03250</name>
</gene>
<keyword evidence="4" id="KW-0804">Transcription</keyword>
<dbReference type="PRINTS" id="PR00039">
    <property type="entry name" value="HTHLYSR"/>
</dbReference>
<dbReference type="InterPro" id="IPR036388">
    <property type="entry name" value="WH-like_DNA-bd_sf"/>
</dbReference>
<comment type="caution">
    <text evidence="6">The sequence shown here is derived from an EMBL/GenBank/DDBJ whole genome shotgun (WGS) entry which is preliminary data.</text>
</comment>
<dbReference type="Pfam" id="PF00126">
    <property type="entry name" value="HTH_1"/>
    <property type="match status" value="1"/>
</dbReference>
<keyword evidence="2" id="KW-0805">Transcription regulation</keyword>
<keyword evidence="3" id="KW-0238">DNA-binding</keyword>
<name>A0A072NKI4_SCHAZ</name>
<dbReference type="SUPFAM" id="SSF46785">
    <property type="entry name" value="Winged helix' DNA-binding domain"/>
    <property type="match status" value="1"/>
</dbReference>
<dbReference type="InterPro" id="IPR036390">
    <property type="entry name" value="WH_DNA-bd_sf"/>
</dbReference>
<dbReference type="PROSITE" id="PS50931">
    <property type="entry name" value="HTH_LYSR"/>
    <property type="match status" value="1"/>
</dbReference>
<dbReference type="InterPro" id="IPR000847">
    <property type="entry name" value="LysR_HTH_N"/>
</dbReference>
<evidence type="ECO:0000313" key="6">
    <source>
        <dbReference type="EMBL" id="KEF37443.1"/>
    </source>
</evidence>
<protein>
    <submittedName>
        <fullName evidence="6">Transcriptional regulator</fullName>
    </submittedName>
</protein>
<dbReference type="AlphaFoldDB" id="A0A072NKI4"/>